<gene>
    <name evidence="12" type="ORF">CDD81_5528</name>
</gene>
<evidence type="ECO:0000256" key="10">
    <source>
        <dbReference type="SAM" id="MobiDB-lite"/>
    </source>
</evidence>
<dbReference type="PANTHER" id="PTHR12804">
    <property type="entry name" value="MICROSOMAL SIGNAL PEPTIDASE 23 KD SUBUNIT SPC22/23"/>
    <property type="match status" value="1"/>
</dbReference>
<dbReference type="GO" id="GO:0045047">
    <property type="term" value="P:protein targeting to ER"/>
    <property type="evidence" value="ECO:0007669"/>
    <property type="project" value="TreeGrafter"/>
</dbReference>
<organism evidence="12 13">
    <name type="scientific">Ophiocordyceps australis</name>
    <dbReference type="NCBI Taxonomy" id="1399860"/>
    <lineage>
        <taxon>Eukaryota</taxon>
        <taxon>Fungi</taxon>
        <taxon>Dikarya</taxon>
        <taxon>Ascomycota</taxon>
        <taxon>Pezizomycotina</taxon>
        <taxon>Sordariomycetes</taxon>
        <taxon>Hypocreomycetidae</taxon>
        <taxon>Hypocreales</taxon>
        <taxon>Ophiocordycipitaceae</taxon>
        <taxon>Ophiocordyceps</taxon>
    </lineage>
</organism>
<accession>A0A2C5Y809</accession>
<evidence type="ECO:0000256" key="9">
    <source>
        <dbReference type="PIRNR" id="PIRNR016089"/>
    </source>
</evidence>
<evidence type="ECO:0000256" key="4">
    <source>
        <dbReference type="ARBA" id="ARBA00022824"/>
    </source>
</evidence>
<dbReference type="PIRSF" id="PIRSF016089">
    <property type="entry name" value="SPC22"/>
    <property type="match status" value="1"/>
</dbReference>
<evidence type="ECO:0000313" key="13">
    <source>
        <dbReference type="Proteomes" id="UP000226192"/>
    </source>
</evidence>
<dbReference type="OrthoDB" id="10261524at2759"/>
<evidence type="ECO:0000313" key="12">
    <source>
        <dbReference type="EMBL" id="PHH63763.1"/>
    </source>
</evidence>
<dbReference type="PANTHER" id="PTHR12804:SF0">
    <property type="entry name" value="SIGNAL PEPTIDASE COMPLEX SUBUNIT 3"/>
    <property type="match status" value="1"/>
</dbReference>
<evidence type="ECO:0000256" key="6">
    <source>
        <dbReference type="ARBA" id="ARBA00022989"/>
    </source>
</evidence>
<feature type="transmembrane region" description="Helical" evidence="11">
    <location>
        <begin position="12"/>
        <end position="33"/>
    </location>
</feature>
<comment type="similarity">
    <text evidence="2 9">Belongs to the SPCS3 family.</text>
</comment>
<dbReference type="Proteomes" id="UP000226192">
    <property type="component" value="Unassembled WGS sequence"/>
</dbReference>
<dbReference type="GO" id="GO:0005787">
    <property type="term" value="C:signal peptidase complex"/>
    <property type="evidence" value="ECO:0007669"/>
    <property type="project" value="UniProtKB-UniRule"/>
</dbReference>
<dbReference type="EMBL" id="NJET01000043">
    <property type="protein sequence ID" value="PHH63763.1"/>
    <property type="molecule type" value="Genomic_DNA"/>
</dbReference>
<reference evidence="12 13" key="1">
    <citation type="submission" date="2017-06" db="EMBL/GenBank/DDBJ databases">
        <title>Ant-infecting Ophiocordyceps genomes reveal a high diversity of potential behavioral manipulation genes and a possible major role for enterotoxins.</title>
        <authorList>
            <person name="De Bekker C."/>
            <person name="Evans H.C."/>
            <person name="Brachmann A."/>
            <person name="Hughes D.P."/>
        </authorList>
    </citation>
    <scope>NUCLEOTIDE SEQUENCE [LARGE SCALE GENOMIC DNA]</scope>
    <source>
        <strain evidence="12 13">Map64</strain>
    </source>
</reference>
<dbReference type="STRING" id="1399860.A0A2C5Y809"/>
<keyword evidence="13" id="KW-1185">Reference proteome</keyword>
<evidence type="ECO:0000256" key="7">
    <source>
        <dbReference type="ARBA" id="ARBA00023136"/>
    </source>
</evidence>
<sequence length="232" mass="25781">MHSSFTRVQSVFGFFTTVACVFAAFIAATDFFAPRTPSGLVVPQNVQVVKGRPHYYSSKKEGYAIIKFSLDADLSSLFTWNTKQVFVYITADWPSESGQNATNSAVIWDSIITNPSADYLRNLGPVAMKKLRRSAEGKTIDPSRGILKIKNQKPKYQITHPRGKISEAQDVVLKLHYNVQPWVGLLTWNMDRDLAFWKSMSGGISDKFALPAVKSKDTKGKTKPNTGKPKGS</sequence>
<feature type="region of interest" description="Disordered" evidence="10">
    <location>
        <begin position="211"/>
        <end position="232"/>
    </location>
</feature>
<evidence type="ECO:0000256" key="3">
    <source>
        <dbReference type="ARBA" id="ARBA00022692"/>
    </source>
</evidence>
<keyword evidence="5" id="KW-0735">Signal-anchor</keyword>
<proteinExistence type="inferred from homology"/>
<dbReference type="GO" id="GO:0006465">
    <property type="term" value="P:signal peptide processing"/>
    <property type="evidence" value="ECO:0007669"/>
    <property type="project" value="UniProtKB-UniRule"/>
</dbReference>
<name>A0A2C5Y809_9HYPO</name>
<evidence type="ECO:0000256" key="8">
    <source>
        <dbReference type="ARBA" id="ARBA00045670"/>
    </source>
</evidence>
<keyword evidence="6 11" id="KW-1133">Transmembrane helix</keyword>
<evidence type="ECO:0000256" key="2">
    <source>
        <dbReference type="ARBA" id="ARBA00009289"/>
    </source>
</evidence>
<dbReference type="Pfam" id="PF04573">
    <property type="entry name" value="SPC22"/>
    <property type="match status" value="2"/>
</dbReference>
<comment type="caution">
    <text evidence="12">The sequence shown here is derived from an EMBL/GenBank/DDBJ whole genome shotgun (WGS) entry which is preliminary data.</text>
</comment>
<keyword evidence="4 9" id="KW-0256">Endoplasmic reticulum</keyword>
<comment type="function">
    <text evidence="8">Essential component of the signal peptidase complex (SPC) which catalyzes the cleavage of N-terminal signal sequences from nascent proteins as they are translocated into the lumen of the endoplasmic reticulum. Essential for the SPC catalytic activity, possibly by stabilizing and positioning the active center of the complex close to the lumenal surface. Essential for viability.</text>
</comment>
<keyword evidence="3 11" id="KW-0812">Transmembrane</keyword>
<feature type="compositionally biased region" description="Low complexity" evidence="10">
    <location>
        <begin position="223"/>
        <end position="232"/>
    </location>
</feature>
<evidence type="ECO:0000256" key="1">
    <source>
        <dbReference type="ARBA" id="ARBA00004648"/>
    </source>
</evidence>
<dbReference type="PROSITE" id="PS51257">
    <property type="entry name" value="PROKAR_LIPOPROTEIN"/>
    <property type="match status" value="1"/>
</dbReference>
<evidence type="ECO:0000256" key="11">
    <source>
        <dbReference type="SAM" id="Phobius"/>
    </source>
</evidence>
<comment type="subcellular location">
    <subcellularLocation>
        <location evidence="1">Endoplasmic reticulum membrane</location>
        <topology evidence="1">Single-pass type II membrane protein</topology>
    </subcellularLocation>
</comment>
<evidence type="ECO:0000256" key="5">
    <source>
        <dbReference type="ARBA" id="ARBA00022968"/>
    </source>
</evidence>
<protein>
    <recommendedName>
        <fullName evidence="9">Signal peptidase subunit 3</fullName>
    </recommendedName>
</protein>
<keyword evidence="7 9" id="KW-0472">Membrane</keyword>
<dbReference type="AlphaFoldDB" id="A0A2C5Y809"/>
<dbReference type="InterPro" id="IPR007653">
    <property type="entry name" value="SPC3"/>
</dbReference>